<evidence type="ECO:0000256" key="1">
    <source>
        <dbReference type="ARBA" id="ARBA00022679"/>
    </source>
</evidence>
<evidence type="ECO:0000313" key="2">
    <source>
        <dbReference type="EMBL" id="TCP32588.1"/>
    </source>
</evidence>
<name>A0A4R2PDR2_RHOSA</name>
<dbReference type="SFLD" id="SFLDS00005">
    <property type="entry name" value="Isoprenoid_Synthase_Type_I"/>
    <property type="match status" value="1"/>
</dbReference>
<keyword evidence="1 2" id="KW-0808">Transferase</keyword>
<proteinExistence type="predicted"/>
<dbReference type="AlphaFoldDB" id="A0A4R2PDR2"/>
<dbReference type="PANTHER" id="PTHR31480">
    <property type="entry name" value="BIFUNCTIONAL LYCOPENE CYCLASE/PHYTOENE SYNTHASE"/>
    <property type="match status" value="1"/>
</dbReference>
<sequence>MTETQAIRSEPPAARSTPTADSADWAHVYAVVGEAGTSFFWAMRLLPKPQRRAMFAVYAFCREVDDIADGDLATEEKHQALDLWRADIAAIFDGREPAYPTARALADVVAAYDLAQADLDAMVDGMAMDADGPIRAPSLDRLDLYCDRVAAAVGRMSVPIFGEPGANGQAVATHLGRALQLTNILRDVHEDALEGRLYLPREVLKRHGIDTADPYAVAADPRLPTVARDIGAMAAQSFDRADAAMARCDRVAMKPARMMRAVYRHLLDRMAADGFAGVGKPKPGNPLAKIRSSAVKLWLALRHGLLARS</sequence>
<dbReference type="Gene3D" id="1.10.600.10">
    <property type="entry name" value="Farnesyl Diphosphate Synthase"/>
    <property type="match status" value="1"/>
</dbReference>
<dbReference type="EMBL" id="SLXO01000009">
    <property type="protein sequence ID" value="TCP32588.1"/>
    <property type="molecule type" value="Genomic_DNA"/>
</dbReference>
<dbReference type="InterPro" id="IPR033904">
    <property type="entry name" value="Trans_IPPS_HH"/>
</dbReference>
<dbReference type="InterPro" id="IPR019845">
    <property type="entry name" value="Squalene/phytoene_synthase_CS"/>
</dbReference>
<dbReference type="SFLD" id="SFLDG01212">
    <property type="entry name" value="Phytoene_synthase_like"/>
    <property type="match status" value="1"/>
</dbReference>
<dbReference type="Pfam" id="PF00494">
    <property type="entry name" value="SQS_PSY"/>
    <property type="match status" value="1"/>
</dbReference>
<gene>
    <name evidence="2" type="ORF">EV659_10980</name>
</gene>
<dbReference type="Proteomes" id="UP000295399">
    <property type="component" value="Unassembled WGS sequence"/>
</dbReference>
<evidence type="ECO:0000313" key="3">
    <source>
        <dbReference type="Proteomes" id="UP000295399"/>
    </source>
</evidence>
<dbReference type="GO" id="GO:0016117">
    <property type="term" value="P:carotenoid biosynthetic process"/>
    <property type="evidence" value="ECO:0007669"/>
    <property type="project" value="InterPro"/>
</dbReference>
<protein>
    <submittedName>
        <fullName evidence="2">Farnesyl-diphosphate farnesyltransferase</fullName>
    </submittedName>
</protein>
<organism evidence="2 3">
    <name type="scientific">Rhodothalassium salexigens DSM 2132</name>
    <dbReference type="NCBI Taxonomy" id="1188247"/>
    <lineage>
        <taxon>Bacteria</taxon>
        <taxon>Pseudomonadati</taxon>
        <taxon>Pseudomonadota</taxon>
        <taxon>Alphaproteobacteria</taxon>
        <taxon>Rhodothalassiales</taxon>
        <taxon>Rhodothalassiaceae</taxon>
        <taxon>Rhodothalassium</taxon>
    </lineage>
</organism>
<dbReference type="NCBIfam" id="TIGR03465">
    <property type="entry name" value="HpnD"/>
    <property type="match status" value="1"/>
</dbReference>
<dbReference type="PROSITE" id="PS01045">
    <property type="entry name" value="SQUALEN_PHYTOEN_SYN_2"/>
    <property type="match status" value="1"/>
</dbReference>
<accession>A0A4R2PDR2</accession>
<dbReference type="GO" id="GO:0004311">
    <property type="term" value="F:geranylgeranyl diphosphate synthase activity"/>
    <property type="evidence" value="ECO:0007669"/>
    <property type="project" value="InterPro"/>
</dbReference>
<keyword evidence="3" id="KW-1185">Reference proteome</keyword>
<dbReference type="PROSITE" id="PS01044">
    <property type="entry name" value="SQUALEN_PHYTOEN_SYN_1"/>
    <property type="match status" value="1"/>
</dbReference>
<reference evidence="2 3" key="1">
    <citation type="submission" date="2019-03" db="EMBL/GenBank/DDBJ databases">
        <title>Genomic Encyclopedia of Type Strains, Phase IV (KMG-IV): sequencing the most valuable type-strain genomes for metagenomic binning, comparative biology and taxonomic classification.</title>
        <authorList>
            <person name="Goeker M."/>
        </authorList>
    </citation>
    <scope>NUCLEOTIDE SEQUENCE [LARGE SCALE GENOMIC DNA]</scope>
    <source>
        <strain evidence="2 3">DSM 2132</strain>
    </source>
</reference>
<dbReference type="RefSeq" id="WP_132709073.1">
    <property type="nucleotide sequence ID" value="NZ_JACIGF010000009.1"/>
</dbReference>
<dbReference type="InterPro" id="IPR008949">
    <property type="entry name" value="Isoprenoid_synthase_dom_sf"/>
</dbReference>
<dbReference type="CDD" id="cd00683">
    <property type="entry name" value="Trans_IPPS_HH"/>
    <property type="match status" value="1"/>
</dbReference>
<dbReference type="SFLD" id="SFLDG01018">
    <property type="entry name" value="Squalene/Phytoene_Synthase_Lik"/>
    <property type="match status" value="1"/>
</dbReference>
<dbReference type="OrthoDB" id="9807580at2"/>
<dbReference type="InParanoid" id="A0A4R2PDR2"/>
<dbReference type="InterPro" id="IPR002060">
    <property type="entry name" value="Squ/phyt_synthse"/>
</dbReference>
<dbReference type="SUPFAM" id="SSF48576">
    <property type="entry name" value="Terpenoid synthases"/>
    <property type="match status" value="1"/>
</dbReference>
<comment type="caution">
    <text evidence="2">The sequence shown here is derived from an EMBL/GenBank/DDBJ whole genome shotgun (WGS) entry which is preliminary data.</text>
</comment>
<dbReference type="InterPro" id="IPR044843">
    <property type="entry name" value="Trans_IPPS_bact-type"/>
</dbReference>
<dbReference type="InterPro" id="IPR017828">
    <property type="entry name" value="SQ_synth_HpnD-like"/>
</dbReference>
<dbReference type="GO" id="GO:0051996">
    <property type="term" value="F:squalene synthase [NAD(P)H] activity"/>
    <property type="evidence" value="ECO:0007669"/>
    <property type="project" value="InterPro"/>
</dbReference>